<dbReference type="EMBL" id="MU274913">
    <property type="protein sequence ID" value="KAI0088486.1"/>
    <property type="molecule type" value="Genomic_DNA"/>
</dbReference>
<proteinExistence type="predicted"/>
<comment type="caution">
    <text evidence="1">The sequence shown here is derived from an EMBL/GenBank/DDBJ whole genome shotgun (WGS) entry which is preliminary data.</text>
</comment>
<organism evidence="1 2">
    <name type="scientific">Irpex rosettiformis</name>
    <dbReference type="NCBI Taxonomy" id="378272"/>
    <lineage>
        <taxon>Eukaryota</taxon>
        <taxon>Fungi</taxon>
        <taxon>Dikarya</taxon>
        <taxon>Basidiomycota</taxon>
        <taxon>Agaricomycotina</taxon>
        <taxon>Agaricomycetes</taxon>
        <taxon>Polyporales</taxon>
        <taxon>Irpicaceae</taxon>
        <taxon>Irpex</taxon>
    </lineage>
</organism>
<name>A0ACB8U2R2_9APHY</name>
<evidence type="ECO:0000313" key="2">
    <source>
        <dbReference type="Proteomes" id="UP001055072"/>
    </source>
</evidence>
<dbReference type="Proteomes" id="UP001055072">
    <property type="component" value="Unassembled WGS sequence"/>
</dbReference>
<gene>
    <name evidence="1" type="ORF">BDY19DRAFT_891070</name>
</gene>
<reference evidence="1" key="1">
    <citation type="journal article" date="2021" name="Environ. Microbiol.">
        <title>Gene family expansions and transcriptome signatures uncover fungal adaptations to wood decay.</title>
        <authorList>
            <person name="Hage H."/>
            <person name="Miyauchi S."/>
            <person name="Viragh M."/>
            <person name="Drula E."/>
            <person name="Min B."/>
            <person name="Chaduli D."/>
            <person name="Navarro D."/>
            <person name="Favel A."/>
            <person name="Norest M."/>
            <person name="Lesage-Meessen L."/>
            <person name="Balint B."/>
            <person name="Merenyi Z."/>
            <person name="de Eugenio L."/>
            <person name="Morin E."/>
            <person name="Martinez A.T."/>
            <person name="Baldrian P."/>
            <person name="Stursova M."/>
            <person name="Martinez M.J."/>
            <person name="Novotny C."/>
            <person name="Magnuson J.K."/>
            <person name="Spatafora J.W."/>
            <person name="Maurice S."/>
            <person name="Pangilinan J."/>
            <person name="Andreopoulos W."/>
            <person name="LaButti K."/>
            <person name="Hundley H."/>
            <person name="Na H."/>
            <person name="Kuo A."/>
            <person name="Barry K."/>
            <person name="Lipzen A."/>
            <person name="Henrissat B."/>
            <person name="Riley R."/>
            <person name="Ahrendt S."/>
            <person name="Nagy L.G."/>
            <person name="Grigoriev I.V."/>
            <person name="Martin F."/>
            <person name="Rosso M.N."/>
        </authorList>
    </citation>
    <scope>NUCLEOTIDE SEQUENCE</scope>
    <source>
        <strain evidence="1">CBS 384.51</strain>
    </source>
</reference>
<accession>A0ACB8U2R2</accession>
<sequence length="486" mass="54095">MSPTNLQGAPPPDMKVSPLVVSGPSSNRVDLVFFSDGYLAEEYDKFIEDAKRLADDLSGNHTFNTVKPLLNFWAAFTPSKEASMDGVGTGGKPLDTIYGLYRPGTELRGVLYTKPEVARAACLSLGDRCDYPILMGNDPLYGGLGGEFTVITPSIANGALVLRHELGHSIIDVGEEYDGAEDWDHFGVNSHPSLATPVSWAHWLTNSSSAPKVREERSVMPLQDYAWTMLNTTTSWSANFSASGQYARSLFRFSLSGLPEESDLTVEVDGKDLGWQPKIGLGVDRWHYDIYRDGGLSDGEHEIKFTLNNADREGIAQLCSVEVLEFGDEIQFNSTPGHYSLYPTFSDTNQTYYRPTNEDCLMRIVTTPDFCSVCMEDLWLKVLRRVDLIDDIHIGPVDTASKTHTVSLSLAPLAELRDVPVPETESWFIQWYKGSDGKTLDEFTNKTTVELDTGYYSVDVRFFTEEIRVDKEGLTTSHRHIFVGET</sequence>
<keyword evidence="2" id="KW-1185">Reference proteome</keyword>
<protein>
    <submittedName>
        <fullName evidence="1">IgA peptidase M64-domain-containing protein</fullName>
    </submittedName>
</protein>
<evidence type="ECO:0000313" key="1">
    <source>
        <dbReference type="EMBL" id="KAI0088486.1"/>
    </source>
</evidence>